<evidence type="ECO:0000256" key="1">
    <source>
        <dbReference type="SAM" id="MobiDB-lite"/>
    </source>
</evidence>
<name>A0A6P1TN76_9FIRM</name>
<evidence type="ECO:0000313" key="3">
    <source>
        <dbReference type="EMBL" id="QHQ61923.1"/>
    </source>
</evidence>
<dbReference type="Proteomes" id="UP000464314">
    <property type="component" value="Chromosome"/>
</dbReference>
<dbReference type="KEGG" id="anr:Ana3638_14960"/>
<dbReference type="NCBIfam" id="TIGR02867">
    <property type="entry name" value="spore_II_P"/>
    <property type="match status" value="1"/>
</dbReference>
<dbReference type="AlphaFoldDB" id="A0A6P1TN76"/>
<keyword evidence="4" id="KW-1185">Reference proteome</keyword>
<evidence type="ECO:0000313" key="4">
    <source>
        <dbReference type="Proteomes" id="UP000464314"/>
    </source>
</evidence>
<dbReference type="EMBL" id="CP048000">
    <property type="protein sequence ID" value="QHQ61923.1"/>
    <property type="molecule type" value="Genomic_DNA"/>
</dbReference>
<dbReference type="InterPro" id="IPR010897">
    <property type="entry name" value="Spore_II_P"/>
</dbReference>
<accession>A0A6P1TN76</accession>
<gene>
    <name evidence="3" type="ORF">Ana3638_14960</name>
</gene>
<sequence>MRRYKYRIARLFHIALWSIILILSLNVLIKCIRILGPGTGGNSGESFETHMVTAACNYMMQSGIPILGYISGSEENENRNFILNTMIGNFPINRYIAQASDGSENNLIEDQNNALLFAGGNNTLFNNDLYVSKILEGIDSYNQLNVHNQTDDNTNNNDRNSQEGDSAVAVNGINGIMPIDIINGEVYLESEETNISSEDAKETLGMINGQSFTLNQLLNRQFLYNNFYIVDSATVVSDKLFDAEKLMGEDMTMKTTKDKPQILIYHTHSQETYSDSRRGKEEDTVVGVGTYLTKLLEDNYGYNVIHDKTKYDIMGGELDRNLAYNYACDGVEKILDKNPSIEVIIDLHRDGADSKRVTKIDGKDTAQIMLFNGLSRNSKGAITHLKNPYIQDNLAFSLQLQLKGREVYPGLMYKNYLQQYRYNMHLRKKSLLIELGTDKNTVEEAMNAMDYLSEILNEVLSGENK</sequence>
<protein>
    <submittedName>
        <fullName evidence="3">Stage II sporulation protein P</fullName>
    </submittedName>
</protein>
<keyword evidence="2" id="KW-0812">Transmembrane</keyword>
<dbReference type="RefSeq" id="WP_161838748.1">
    <property type="nucleotide sequence ID" value="NZ_CP048000.1"/>
</dbReference>
<evidence type="ECO:0000256" key="2">
    <source>
        <dbReference type="SAM" id="Phobius"/>
    </source>
</evidence>
<keyword evidence="2" id="KW-0472">Membrane</keyword>
<feature type="region of interest" description="Disordered" evidence="1">
    <location>
        <begin position="146"/>
        <end position="165"/>
    </location>
</feature>
<feature type="transmembrane region" description="Helical" evidence="2">
    <location>
        <begin position="12"/>
        <end position="29"/>
    </location>
</feature>
<organism evidence="3 4">
    <name type="scientific">Anaerocolumna sedimenticola</name>
    <dbReference type="NCBI Taxonomy" id="2696063"/>
    <lineage>
        <taxon>Bacteria</taxon>
        <taxon>Bacillati</taxon>
        <taxon>Bacillota</taxon>
        <taxon>Clostridia</taxon>
        <taxon>Lachnospirales</taxon>
        <taxon>Lachnospiraceae</taxon>
        <taxon>Anaerocolumna</taxon>
    </lineage>
</organism>
<proteinExistence type="predicted"/>
<keyword evidence="2" id="KW-1133">Transmembrane helix</keyword>
<dbReference type="Pfam" id="PF07454">
    <property type="entry name" value="SpoIIP"/>
    <property type="match status" value="1"/>
</dbReference>
<reference evidence="3 4" key="1">
    <citation type="submission" date="2020-01" db="EMBL/GenBank/DDBJ databases">
        <title>Genome analysis of Anaerocolumna sp. CBA3638.</title>
        <authorList>
            <person name="Kim J."/>
            <person name="Roh S.W."/>
        </authorList>
    </citation>
    <scope>NUCLEOTIDE SEQUENCE [LARGE SCALE GENOMIC DNA]</scope>
    <source>
        <strain evidence="3 4">CBA3638</strain>
    </source>
</reference>